<dbReference type="PANTHER" id="PTHR33755">
    <property type="entry name" value="TOXIN PARE1-RELATED"/>
    <property type="match status" value="1"/>
</dbReference>
<dbReference type="EMBL" id="BSOT01000005">
    <property type="protein sequence ID" value="GLR70768.1"/>
    <property type="molecule type" value="Genomic_DNA"/>
</dbReference>
<accession>A0AA37SW45</accession>
<dbReference type="RefSeq" id="WP_284217049.1">
    <property type="nucleotide sequence ID" value="NZ_BSOT01000005.1"/>
</dbReference>
<dbReference type="Gene3D" id="3.30.2310.20">
    <property type="entry name" value="RelE-like"/>
    <property type="match status" value="1"/>
</dbReference>
<dbReference type="PANTHER" id="PTHR33755:SF9">
    <property type="entry name" value="TOXIN PARE1"/>
    <property type="match status" value="1"/>
</dbReference>
<evidence type="ECO:0000313" key="4">
    <source>
        <dbReference type="EMBL" id="GLR70768.1"/>
    </source>
</evidence>
<name>A0AA37SW45_9ALTE</name>
<comment type="caution">
    <text evidence="4">The sequence shown here is derived from an EMBL/GenBank/DDBJ whole genome shotgun (WGS) entry which is preliminary data.</text>
</comment>
<evidence type="ECO:0000313" key="5">
    <source>
        <dbReference type="Proteomes" id="UP001156601"/>
    </source>
</evidence>
<keyword evidence="2" id="KW-1277">Toxin-antitoxin system</keyword>
<evidence type="ECO:0000256" key="2">
    <source>
        <dbReference type="ARBA" id="ARBA00022649"/>
    </source>
</evidence>
<dbReference type="Proteomes" id="UP001156601">
    <property type="component" value="Unassembled WGS sequence"/>
</dbReference>
<organism evidence="4 5">
    <name type="scientific">Agaribacter marinus</name>
    <dbReference type="NCBI Taxonomy" id="1431249"/>
    <lineage>
        <taxon>Bacteria</taxon>
        <taxon>Pseudomonadati</taxon>
        <taxon>Pseudomonadota</taxon>
        <taxon>Gammaproteobacteria</taxon>
        <taxon>Alteromonadales</taxon>
        <taxon>Alteromonadaceae</taxon>
        <taxon>Agaribacter</taxon>
    </lineage>
</organism>
<gene>
    <name evidence="4" type="ORF">GCM10007852_16760</name>
</gene>
<dbReference type="AlphaFoldDB" id="A0AA37SW45"/>
<dbReference type="InterPro" id="IPR028344">
    <property type="entry name" value="ParE1/4"/>
</dbReference>
<reference evidence="4" key="1">
    <citation type="journal article" date="2014" name="Int. J. Syst. Evol. Microbiol.">
        <title>Complete genome sequence of Corynebacterium casei LMG S-19264T (=DSM 44701T), isolated from a smear-ripened cheese.</title>
        <authorList>
            <consortium name="US DOE Joint Genome Institute (JGI-PGF)"/>
            <person name="Walter F."/>
            <person name="Albersmeier A."/>
            <person name="Kalinowski J."/>
            <person name="Ruckert C."/>
        </authorList>
    </citation>
    <scope>NUCLEOTIDE SEQUENCE</scope>
    <source>
        <strain evidence="4">NBRC 110023</strain>
    </source>
</reference>
<evidence type="ECO:0000256" key="1">
    <source>
        <dbReference type="ARBA" id="ARBA00006226"/>
    </source>
</evidence>
<dbReference type="PIRSF" id="PIRSF029218">
    <property type="entry name" value="ParE"/>
    <property type="match status" value="1"/>
</dbReference>
<keyword evidence="5" id="KW-1185">Reference proteome</keyword>
<comment type="similarity">
    <text evidence="1 3">Belongs to the RelE toxin family.</text>
</comment>
<dbReference type="Pfam" id="PF05016">
    <property type="entry name" value="ParE_toxin"/>
    <property type="match status" value="1"/>
</dbReference>
<dbReference type="InterPro" id="IPR007712">
    <property type="entry name" value="RelE/ParE_toxin"/>
</dbReference>
<dbReference type="InterPro" id="IPR035093">
    <property type="entry name" value="RelE/ParE_toxin_dom_sf"/>
</dbReference>
<dbReference type="InterPro" id="IPR051803">
    <property type="entry name" value="TA_system_RelE-like_toxin"/>
</dbReference>
<reference evidence="4" key="2">
    <citation type="submission" date="2023-01" db="EMBL/GenBank/DDBJ databases">
        <title>Draft genome sequence of Agaribacter marinus strain NBRC 110023.</title>
        <authorList>
            <person name="Sun Q."/>
            <person name="Mori K."/>
        </authorList>
    </citation>
    <scope>NUCLEOTIDE SEQUENCE</scope>
    <source>
        <strain evidence="4">NBRC 110023</strain>
    </source>
</reference>
<protein>
    <recommendedName>
        <fullName evidence="3">Toxin</fullName>
    </recommendedName>
</protein>
<proteinExistence type="inferred from homology"/>
<sequence length="99" mass="11734">MNQFKLSVIAKQDLKNIAVYTQSKWGAEQRNIYLTQFDQVFQLLANKPSIGRPCDDIAKDYFKYPQDSHVIFFKKINSSNILIVRILHRRMDYRSNLHV</sequence>
<evidence type="ECO:0000256" key="3">
    <source>
        <dbReference type="PIRNR" id="PIRNR029218"/>
    </source>
</evidence>